<comment type="subcellular location">
    <subcellularLocation>
        <location evidence="1">Nucleus</location>
    </subcellularLocation>
</comment>
<evidence type="ECO:0000313" key="8">
    <source>
        <dbReference type="Proteomes" id="UP000015105"/>
    </source>
</evidence>
<dbReference type="Proteomes" id="UP000015105">
    <property type="component" value="Chromosome 7D"/>
</dbReference>
<accession>A0A453TEE2</accession>
<keyword evidence="5" id="KW-0539">Nucleus</keyword>
<dbReference type="InterPro" id="IPR036093">
    <property type="entry name" value="NAC_dom_sf"/>
</dbReference>
<keyword evidence="3" id="KW-0238">DNA-binding</keyword>
<dbReference type="GO" id="GO:0005634">
    <property type="term" value="C:nucleus"/>
    <property type="evidence" value="ECO:0007669"/>
    <property type="project" value="UniProtKB-SubCell"/>
</dbReference>
<dbReference type="Gene3D" id="2.170.150.80">
    <property type="entry name" value="NAC domain"/>
    <property type="match status" value="1"/>
</dbReference>
<evidence type="ECO:0000256" key="2">
    <source>
        <dbReference type="ARBA" id="ARBA00023015"/>
    </source>
</evidence>
<organism evidence="7 8">
    <name type="scientific">Aegilops tauschii subsp. strangulata</name>
    <name type="common">Goatgrass</name>
    <dbReference type="NCBI Taxonomy" id="200361"/>
    <lineage>
        <taxon>Eukaryota</taxon>
        <taxon>Viridiplantae</taxon>
        <taxon>Streptophyta</taxon>
        <taxon>Embryophyta</taxon>
        <taxon>Tracheophyta</taxon>
        <taxon>Spermatophyta</taxon>
        <taxon>Magnoliopsida</taxon>
        <taxon>Liliopsida</taxon>
        <taxon>Poales</taxon>
        <taxon>Poaceae</taxon>
        <taxon>BOP clade</taxon>
        <taxon>Pooideae</taxon>
        <taxon>Triticodae</taxon>
        <taxon>Triticeae</taxon>
        <taxon>Triticinae</taxon>
        <taxon>Aegilops</taxon>
    </lineage>
</organism>
<evidence type="ECO:0000256" key="1">
    <source>
        <dbReference type="ARBA" id="ARBA00004123"/>
    </source>
</evidence>
<dbReference type="PANTHER" id="PTHR31744:SF88">
    <property type="entry name" value="NAC DOMAIN-CONTAINING PROTEIN"/>
    <property type="match status" value="1"/>
</dbReference>
<dbReference type="STRING" id="200361.A0A453TEE2"/>
<protein>
    <recommendedName>
        <fullName evidence="6">NAC domain-containing protein</fullName>
    </recommendedName>
</protein>
<dbReference type="FunFam" id="2.170.150.80:FF:000006">
    <property type="entry name" value="NAC domain-containing protein 100-like"/>
    <property type="match status" value="1"/>
</dbReference>
<keyword evidence="8" id="KW-1185">Reference proteome</keyword>
<dbReference type="Pfam" id="PF02365">
    <property type="entry name" value="NAM"/>
    <property type="match status" value="1"/>
</dbReference>
<evidence type="ECO:0000256" key="5">
    <source>
        <dbReference type="ARBA" id="ARBA00023242"/>
    </source>
</evidence>
<proteinExistence type="predicted"/>
<dbReference type="PANTHER" id="PTHR31744">
    <property type="entry name" value="PROTEIN CUP-SHAPED COTYLEDON 2-RELATED"/>
    <property type="match status" value="1"/>
</dbReference>
<evidence type="ECO:0000256" key="4">
    <source>
        <dbReference type="ARBA" id="ARBA00023163"/>
    </source>
</evidence>
<reference evidence="7" key="3">
    <citation type="journal article" date="2017" name="Nature">
        <title>Genome sequence of the progenitor of the wheat D genome Aegilops tauschii.</title>
        <authorList>
            <person name="Luo M.C."/>
            <person name="Gu Y.Q."/>
            <person name="Puiu D."/>
            <person name="Wang H."/>
            <person name="Twardziok S.O."/>
            <person name="Deal K.R."/>
            <person name="Huo N."/>
            <person name="Zhu T."/>
            <person name="Wang L."/>
            <person name="Wang Y."/>
            <person name="McGuire P.E."/>
            <person name="Liu S."/>
            <person name="Long H."/>
            <person name="Ramasamy R.K."/>
            <person name="Rodriguez J.C."/>
            <person name="Van S.L."/>
            <person name="Yuan L."/>
            <person name="Wang Z."/>
            <person name="Xia Z."/>
            <person name="Xiao L."/>
            <person name="Anderson O.D."/>
            <person name="Ouyang S."/>
            <person name="Liang Y."/>
            <person name="Zimin A.V."/>
            <person name="Pertea G."/>
            <person name="Qi P."/>
            <person name="Bennetzen J.L."/>
            <person name="Dai X."/>
            <person name="Dawson M.W."/>
            <person name="Muller H.G."/>
            <person name="Kugler K."/>
            <person name="Rivarola-Duarte L."/>
            <person name="Spannagl M."/>
            <person name="Mayer K.F.X."/>
            <person name="Lu F.H."/>
            <person name="Bevan M.W."/>
            <person name="Leroy P."/>
            <person name="Li P."/>
            <person name="You F.M."/>
            <person name="Sun Q."/>
            <person name="Liu Z."/>
            <person name="Lyons E."/>
            <person name="Wicker T."/>
            <person name="Salzberg S.L."/>
            <person name="Devos K.M."/>
            <person name="Dvorak J."/>
        </authorList>
    </citation>
    <scope>NUCLEOTIDE SEQUENCE [LARGE SCALE GENOMIC DNA]</scope>
    <source>
        <strain evidence="7">cv. AL8/78</strain>
    </source>
</reference>
<dbReference type="AlphaFoldDB" id="A0A453TEE2"/>
<dbReference type="InterPro" id="IPR003441">
    <property type="entry name" value="NAC-dom"/>
</dbReference>
<dbReference type="GO" id="GO:0006355">
    <property type="term" value="P:regulation of DNA-templated transcription"/>
    <property type="evidence" value="ECO:0007669"/>
    <property type="project" value="InterPro"/>
</dbReference>
<dbReference type="PROSITE" id="PS51005">
    <property type="entry name" value="NAC"/>
    <property type="match status" value="1"/>
</dbReference>
<dbReference type="EnsemblPlants" id="AET7Gv21361600.6">
    <property type="protein sequence ID" value="AET7Gv21361600.6"/>
    <property type="gene ID" value="AET7Gv21361600"/>
</dbReference>
<dbReference type="GO" id="GO:0003677">
    <property type="term" value="F:DNA binding"/>
    <property type="evidence" value="ECO:0007669"/>
    <property type="project" value="UniProtKB-KW"/>
</dbReference>
<feature type="domain" description="NAC" evidence="6">
    <location>
        <begin position="53"/>
        <end position="215"/>
    </location>
</feature>
<evidence type="ECO:0000259" key="6">
    <source>
        <dbReference type="PROSITE" id="PS51005"/>
    </source>
</evidence>
<evidence type="ECO:0000256" key="3">
    <source>
        <dbReference type="ARBA" id="ARBA00023125"/>
    </source>
</evidence>
<dbReference type="Gramene" id="AET7Gv21361600.6">
    <property type="protein sequence ID" value="AET7Gv21361600.6"/>
    <property type="gene ID" value="AET7Gv21361600"/>
</dbReference>
<name>A0A453TEE2_AEGTS</name>
<keyword evidence="2" id="KW-0805">Transcription regulation</keyword>
<reference evidence="8" key="1">
    <citation type="journal article" date="2014" name="Science">
        <title>Ancient hybridizations among the ancestral genomes of bread wheat.</title>
        <authorList>
            <consortium name="International Wheat Genome Sequencing Consortium,"/>
            <person name="Marcussen T."/>
            <person name="Sandve S.R."/>
            <person name="Heier L."/>
            <person name="Spannagl M."/>
            <person name="Pfeifer M."/>
            <person name="Jakobsen K.S."/>
            <person name="Wulff B.B."/>
            <person name="Steuernagel B."/>
            <person name="Mayer K.F."/>
            <person name="Olsen O.A."/>
        </authorList>
    </citation>
    <scope>NUCLEOTIDE SEQUENCE [LARGE SCALE GENOMIC DNA]</scope>
    <source>
        <strain evidence="8">cv. AL8/78</strain>
    </source>
</reference>
<reference evidence="7" key="4">
    <citation type="submission" date="2019-03" db="UniProtKB">
        <authorList>
            <consortium name="EnsemblPlants"/>
        </authorList>
    </citation>
    <scope>IDENTIFICATION</scope>
</reference>
<evidence type="ECO:0000313" key="7">
    <source>
        <dbReference type="EnsemblPlants" id="AET7Gv21361600.6"/>
    </source>
</evidence>
<sequence>SYLSVSMDIPSSLISSILIFMVASNITITQESIAHKASTMADHLQIQQKQLVLPPGFRFHPTDEEIIKFYVVPKVLDEAFVVAAIEDVNLNKYEPWELPEKAKMGEKEWYFYSRKDRKYPTGIRTNRATEAGYWKATGKDKEIFQPPFTLIGMKKTLVFYKGRAPRGEKTNWIMHEYRLESNKKLTSNPSITTRTVTRTNTASKEQWVVCRIFHKSTGLKKMVTPSYNMPMYTGAEHQQAFVDLDTLPPLMEYDMSSTCAHAPLFPGASSYKSHDVGTGSSMMGSVALPMMNYHYIGNNHHHQMMANPTLPLSLYQHQQQHQQMMMHMGADQGLMVGAQPGSGLASMLSQEDTVAGLRNNYPGNTAATAVGETSLMNMGMDDIWQN</sequence>
<reference evidence="8" key="2">
    <citation type="journal article" date="2017" name="Nat. Plants">
        <title>The Aegilops tauschii genome reveals multiple impacts of transposons.</title>
        <authorList>
            <person name="Zhao G."/>
            <person name="Zou C."/>
            <person name="Li K."/>
            <person name="Wang K."/>
            <person name="Li T."/>
            <person name="Gao L."/>
            <person name="Zhang X."/>
            <person name="Wang H."/>
            <person name="Yang Z."/>
            <person name="Liu X."/>
            <person name="Jiang W."/>
            <person name="Mao L."/>
            <person name="Kong X."/>
            <person name="Jiao Y."/>
            <person name="Jia J."/>
        </authorList>
    </citation>
    <scope>NUCLEOTIDE SEQUENCE [LARGE SCALE GENOMIC DNA]</scope>
    <source>
        <strain evidence="8">cv. AL8/78</strain>
    </source>
</reference>
<keyword evidence="4" id="KW-0804">Transcription</keyword>
<reference evidence="7" key="5">
    <citation type="journal article" date="2021" name="G3 (Bethesda)">
        <title>Aegilops tauschii genome assembly Aet v5.0 features greater sequence contiguity and improved annotation.</title>
        <authorList>
            <person name="Wang L."/>
            <person name="Zhu T."/>
            <person name="Rodriguez J.C."/>
            <person name="Deal K.R."/>
            <person name="Dubcovsky J."/>
            <person name="McGuire P.E."/>
            <person name="Lux T."/>
            <person name="Spannagl M."/>
            <person name="Mayer K.F.X."/>
            <person name="Baldrich P."/>
            <person name="Meyers B.C."/>
            <person name="Huo N."/>
            <person name="Gu Y.Q."/>
            <person name="Zhou H."/>
            <person name="Devos K.M."/>
            <person name="Bennetzen J.L."/>
            <person name="Unver T."/>
            <person name="Budak H."/>
            <person name="Gulick P.J."/>
            <person name="Galiba G."/>
            <person name="Kalapos B."/>
            <person name="Nelson D.R."/>
            <person name="Li P."/>
            <person name="You F.M."/>
            <person name="Luo M.C."/>
            <person name="Dvorak J."/>
        </authorList>
    </citation>
    <scope>NUCLEOTIDE SEQUENCE [LARGE SCALE GENOMIC DNA]</scope>
    <source>
        <strain evidence="7">cv. AL8/78</strain>
    </source>
</reference>
<dbReference type="SUPFAM" id="SSF101941">
    <property type="entry name" value="NAC domain"/>
    <property type="match status" value="1"/>
</dbReference>